<dbReference type="RefSeq" id="WP_014386751.1">
    <property type="nucleotide sequence ID" value="NZ_CP014052.1"/>
</dbReference>
<evidence type="ECO:0000313" key="1">
    <source>
        <dbReference type="EMBL" id="APU90944.1"/>
    </source>
</evidence>
<dbReference type="GeneID" id="83585746"/>
<reference evidence="1" key="1">
    <citation type="submission" date="2016-10" db="EMBL/GenBank/DDBJ databases">
        <title>Evolution and Comparative Genomics of Conjugative MDR Plasmids in Vibrio species.</title>
        <authorList>
            <person name="Li R."/>
            <person name="Ye L."/>
            <person name="Wong M.Ho.Yin."/>
            <person name="Zheng Z."/>
            <person name="Chan E.Wai.Chi."/>
            <person name="Chen S."/>
        </authorList>
    </citation>
    <scope>NUCLEOTIDE SEQUENCE</scope>
    <source>
        <plasmid evidence="1">pVAS114</plasmid>
    </source>
</reference>
<geneLocation type="plasmid" evidence="1">
    <name>pVAS114</name>
</geneLocation>
<dbReference type="OrthoDB" id="6624860at2"/>
<proteinExistence type="predicted"/>
<organism evidence="1">
    <name type="scientific">Vibrio alginolyticus</name>
    <dbReference type="NCBI Taxonomy" id="663"/>
    <lineage>
        <taxon>Bacteria</taxon>
        <taxon>Pseudomonadati</taxon>
        <taxon>Pseudomonadota</taxon>
        <taxon>Gammaproteobacteria</taxon>
        <taxon>Vibrionales</taxon>
        <taxon>Vibrionaceae</taxon>
        <taxon>Vibrio</taxon>
    </lineage>
</organism>
<keyword evidence="1" id="KW-0614">Plasmid</keyword>
<protein>
    <submittedName>
        <fullName evidence="1">Uncharacterized protein</fullName>
    </submittedName>
</protein>
<accession>A0A1P8DPA3</accession>
<dbReference type="AlphaFoldDB" id="A0A1P8DPA3"/>
<dbReference type="EMBL" id="KX957969">
    <property type="protein sequence ID" value="APU90944.1"/>
    <property type="molecule type" value="Genomic_DNA"/>
</dbReference>
<name>A0A1P8DPA3_VIBAL</name>
<sequence length="94" mass="10570">MKLNKRIASQDEHGRIANIIKWCKRHNQTINGFPYGDDLVGSDGIHLELLVPQGTSPEKCTDALVQGYSERDVVTHAVIECPADWFNANLESRH</sequence>